<dbReference type="Proteomes" id="UP000001554">
    <property type="component" value="Chromosome 19"/>
</dbReference>
<evidence type="ECO:0000256" key="2">
    <source>
        <dbReference type="ARBA" id="ARBA00008141"/>
    </source>
</evidence>
<keyword evidence="6 8" id="KW-0472">Membrane</keyword>
<sequence>MAEAVDDSPDEGIAVKLKRIPKELAVTEDETIELVKEEAIAEAEKRLRDLLTRTTGRSLSRVEQSTPEADQPDTGLDKHTFTQTRAMAQGFMDMALLVANAGQLRLVLTERESGNNRIFMADFVIALLVASIVVQILVGVLLYIKSRQNINNLKHHKCIDMVNNMTTGLVMIITVLNVFISAFAIVDNSHPLPSPQATQAAAGQPVLPTVGPTTSTLAHTTPMMPTTNVTTSTCVCPACPTD</sequence>
<dbReference type="GO" id="GO:0007155">
    <property type="term" value="P:cell adhesion"/>
    <property type="evidence" value="ECO:0000318"/>
    <property type="project" value="GO_Central"/>
</dbReference>
<organism evidence="9 10">
    <name type="scientific">Branchiostoma floridae</name>
    <name type="common">Florida lancelet</name>
    <name type="synonym">Amphioxus</name>
    <dbReference type="NCBI Taxonomy" id="7739"/>
    <lineage>
        <taxon>Eukaryota</taxon>
        <taxon>Metazoa</taxon>
        <taxon>Chordata</taxon>
        <taxon>Cephalochordata</taxon>
        <taxon>Leptocardii</taxon>
        <taxon>Amphioxiformes</taxon>
        <taxon>Branchiostomatidae</taxon>
        <taxon>Branchiostoma</taxon>
    </lineage>
</organism>
<keyword evidence="5 8" id="KW-1133">Transmembrane helix</keyword>
<evidence type="ECO:0000256" key="7">
    <source>
        <dbReference type="SAM" id="MobiDB-lite"/>
    </source>
</evidence>
<dbReference type="Pfam" id="PF04923">
    <property type="entry name" value="Ninjurin"/>
    <property type="match status" value="1"/>
</dbReference>
<keyword evidence="4" id="KW-0130">Cell adhesion</keyword>
<proteinExistence type="inferred from homology"/>
<dbReference type="PANTHER" id="PTHR12316">
    <property type="entry name" value="NINJURIN-RELATED"/>
    <property type="match status" value="1"/>
</dbReference>
<dbReference type="GO" id="GO:0042246">
    <property type="term" value="P:tissue regeneration"/>
    <property type="evidence" value="ECO:0007669"/>
    <property type="project" value="InterPro"/>
</dbReference>
<dbReference type="PANTHER" id="PTHR12316:SF17">
    <property type="entry name" value="NINJURIN C, ISOFORM D"/>
    <property type="match status" value="1"/>
</dbReference>
<dbReference type="GeneID" id="118406345"/>
<gene>
    <name evidence="10" type="primary">LOC118406345</name>
</gene>
<evidence type="ECO:0000313" key="10">
    <source>
        <dbReference type="RefSeq" id="XP_035662199.1"/>
    </source>
</evidence>
<evidence type="ECO:0000256" key="1">
    <source>
        <dbReference type="ARBA" id="ARBA00004141"/>
    </source>
</evidence>
<dbReference type="GO" id="GO:0016020">
    <property type="term" value="C:membrane"/>
    <property type="evidence" value="ECO:0007669"/>
    <property type="project" value="UniProtKB-SubCell"/>
</dbReference>
<protein>
    <submittedName>
        <fullName evidence="10">Uncharacterized protein LOC118406345</fullName>
    </submittedName>
</protein>
<evidence type="ECO:0000256" key="6">
    <source>
        <dbReference type="ARBA" id="ARBA00023136"/>
    </source>
</evidence>
<feature type="transmembrane region" description="Helical" evidence="8">
    <location>
        <begin position="165"/>
        <end position="186"/>
    </location>
</feature>
<dbReference type="InterPro" id="IPR007007">
    <property type="entry name" value="Ninjurin"/>
</dbReference>
<dbReference type="KEGG" id="bfo:118406345"/>
<evidence type="ECO:0000256" key="3">
    <source>
        <dbReference type="ARBA" id="ARBA00022692"/>
    </source>
</evidence>
<evidence type="ECO:0000256" key="5">
    <source>
        <dbReference type="ARBA" id="ARBA00022989"/>
    </source>
</evidence>
<feature type="region of interest" description="Disordered" evidence="7">
    <location>
        <begin position="58"/>
        <end position="77"/>
    </location>
</feature>
<comment type="subcellular location">
    <subcellularLocation>
        <location evidence="1">Membrane</location>
        <topology evidence="1">Multi-pass membrane protein</topology>
    </subcellularLocation>
</comment>
<evidence type="ECO:0000313" key="9">
    <source>
        <dbReference type="Proteomes" id="UP000001554"/>
    </source>
</evidence>
<evidence type="ECO:0000256" key="8">
    <source>
        <dbReference type="SAM" id="Phobius"/>
    </source>
</evidence>
<evidence type="ECO:0000256" key="4">
    <source>
        <dbReference type="ARBA" id="ARBA00022889"/>
    </source>
</evidence>
<keyword evidence="9" id="KW-1185">Reference proteome</keyword>
<accession>A0A9J7HMA4</accession>
<dbReference type="OrthoDB" id="6114058at2759"/>
<comment type="similarity">
    <text evidence="2">Belongs to the ninjurin family.</text>
</comment>
<dbReference type="RefSeq" id="XP_035662199.1">
    <property type="nucleotide sequence ID" value="XM_035806306.1"/>
</dbReference>
<name>A0A9J7HMA4_BRAFL</name>
<dbReference type="AlphaFoldDB" id="A0A9J7HMA4"/>
<keyword evidence="3 8" id="KW-0812">Transmembrane</keyword>
<feature type="transmembrane region" description="Helical" evidence="8">
    <location>
        <begin position="123"/>
        <end position="144"/>
    </location>
</feature>
<reference evidence="10" key="2">
    <citation type="submission" date="2025-08" db="UniProtKB">
        <authorList>
            <consortium name="RefSeq"/>
        </authorList>
    </citation>
    <scope>IDENTIFICATION</scope>
    <source>
        <strain evidence="10">S238N-H82</strain>
        <tissue evidence="10">Testes</tissue>
    </source>
</reference>
<reference evidence="9" key="1">
    <citation type="journal article" date="2020" name="Nat. Ecol. Evol.">
        <title>Deeply conserved synteny resolves early events in vertebrate evolution.</title>
        <authorList>
            <person name="Simakov O."/>
            <person name="Marletaz F."/>
            <person name="Yue J.X."/>
            <person name="O'Connell B."/>
            <person name="Jenkins J."/>
            <person name="Brandt A."/>
            <person name="Calef R."/>
            <person name="Tung C.H."/>
            <person name="Huang T.K."/>
            <person name="Schmutz J."/>
            <person name="Satoh N."/>
            <person name="Yu J.K."/>
            <person name="Putnam N.H."/>
            <person name="Green R.E."/>
            <person name="Rokhsar D.S."/>
        </authorList>
    </citation>
    <scope>NUCLEOTIDE SEQUENCE [LARGE SCALE GENOMIC DNA]</scope>
    <source>
        <strain evidence="9">S238N-H82</strain>
    </source>
</reference>